<feature type="compositionally biased region" description="Basic residues" evidence="5">
    <location>
        <begin position="195"/>
        <end position="221"/>
    </location>
</feature>
<name>A0ABQ8YEF1_9EUKA</name>
<dbReference type="Gene3D" id="1.10.10.60">
    <property type="entry name" value="Homeodomain-like"/>
    <property type="match status" value="3"/>
</dbReference>
<gene>
    <name evidence="8" type="ORF">M0813_02803</name>
</gene>
<sequence length="784" mass="92193">MIYKNTIWRSTNESLKHLDFSELFISELKKEEEEMSLWTQKDDELLKDLVKVDHKTNWELVSQNFENFDSTMCLKRYRKILNIETKKGMWTDIEDNLLIKAIKLFGDSNWAQVSVFVYGRNSKQCRERWNNQLNPDINRSQFTIEEEELLIQKQKELGNKWTTIAQFFENRPDNMIKNAWHSLRVRKGLPNYFSPKKKNNKRRKNARKKKKILIGKGKGKGKGNEKRKGMGIVMVKEKENEREKDMGMDMEIIQGIENDKSNFNFIGNKNEPENENENETEKEFQNEQIGNRNIKKKHNKGSKFNTENNCNNKKGFKKPNLKIEIKNNSKTIPQGIKPKNKKKTPDIKMKKLNFFNKKNKLKSYDSFNNNQKNDSENEFYSPQSPREHINSPKLNPLQDVSFKIRKLNLSTQNLTTKSTKMKYPLSARSPRIKNYPLSPRSRNYQLSPRLSKKSPKFKRKNTKKKRKKKKKKKKKIVISPRRNRLVSGQFQKNNLKNGNENQNILDSLFARESPNKNEFKMISPINEKTKNIIFNNINDFNYNNLDNNTLNNNTLDNNTLNNNTLNNNTLSNNTLDNNTLNNNTLSNNTLGNNDLNSLNQTHKPNKNENINEDINENNNEKQQLNISNLNQIPKENIIEKKQIFNINNNIKNMIQDNIFSDNNHNISNLIHQTGGIINLFNNSTFMDKVINDDKKIFSNNNDNNNNLFEQTETDFIPSNQSINSNTELKDYLLLSPQDLKINTFFDNTVNFEFNKNTYTQQDYLFGDNQFSNYTFLNSFDENNN</sequence>
<feature type="region of interest" description="Disordered" evidence="5">
    <location>
        <begin position="421"/>
        <end position="478"/>
    </location>
</feature>
<feature type="domain" description="HTH myb-type" evidence="7">
    <location>
        <begin position="82"/>
        <end position="137"/>
    </location>
</feature>
<feature type="compositionally biased region" description="Low complexity" evidence="5">
    <location>
        <begin position="571"/>
        <end position="599"/>
    </location>
</feature>
<evidence type="ECO:0000256" key="3">
    <source>
        <dbReference type="ARBA" id="ARBA00023163"/>
    </source>
</evidence>
<keyword evidence="4" id="KW-0539">Nucleus</keyword>
<dbReference type="SUPFAM" id="SSF46689">
    <property type="entry name" value="Homeodomain-like"/>
    <property type="match status" value="2"/>
</dbReference>
<proteinExistence type="predicted"/>
<evidence type="ECO:0000256" key="4">
    <source>
        <dbReference type="ARBA" id="ARBA00023242"/>
    </source>
</evidence>
<dbReference type="Proteomes" id="UP001150062">
    <property type="component" value="Unassembled WGS sequence"/>
</dbReference>
<accession>A0ABQ8YEF1</accession>
<dbReference type="PROSITE" id="PS51294">
    <property type="entry name" value="HTH_MYB"/>
    <property type="match status" value="2"/>
</dbReference>
<feature type="compositionally biased region" description="Polar residues" evidence="5">
    <location>
        <begin position="302"/>
        <end position="312"/>
    </location>
</feature>
<feature type="domain" description="Myb-like" evidence="6">
    <location>
        <begin position="134"/>
        <end position="184"/>
    </location>
</feature>
<dbReference type="PROSITE" id="PS50090">
    <property type="entry name" value="MYB_LIKE"/>
    <property type="match status" value="3"/>
</dbReference>
<evidence type="ECO:0000313" key="8">
    <source>
        <dbReference type="EMBL" id="KAJ6242946.1"/>
    </source>
</evidence>
<feature type="domain" description="Myb-like" evidence="6">
    <location>
        <begin position="30"/>
        <end position="81"/>
    </location>
</feature>
<feature type="region of interest" description="Disordered" evidence="5">
    <location>
        <begin position="362"/>
        <end position="396"/>
    </location>
</feature>
<organism evidence="8 9">
    <name type="scientific">Anaeramoeba flamelloides</name>
    <dbReference type="NCBI Taxonomy" id="1746091"/>
    <lineage>
        <taxon>Eukaryota</taxon>
        <taxon>Metamonada</taxon>
        <taxon>Anaeramoebidae</taxon>
        <taxon>Anaeramoeba</taxon>
    </lineage>
</organism>
<dbReference type="Pfam" id="PF13921">
    <property type="entry name" value="Myb_DNA-bind_6"/>
    <property type="match status" value="1"/>
</dbReference>
<dbReference type="EMBL" id="JAOAOG010000173">
    <property type="protein sequence ID" value="KAJ6242946.1"/>
    <property type="molecule type" value="Genomic_DNA"/>
</dbReference>
<feature type="domain" description="HTH myb-type" evidence="7">
    <location>
        <begin position="138"/>
        <end position="188"/>
    </location>
</feature>
<feature type="region of interest" description="Disordered" evidence="5">
    <location>
        <begin position="190"/>
        <end position="226"/>
    </location>
</feature>
<dbReference type="InterPro" id="IPR009057">
    <property type="entry name" value="Homeodomain-like_sf"/>
</dbReference>
<keyword evidence="1" id="KW-0805">Transcription regulation</keyword>
<protein>
    <submittedName>
        <fullName evidence="8">snRNA-activating protein complex subunit 4</fullName>
    </submittedName>
</protein>
<dbReference type="InterPro" id="IPR001005">
    <property type="entry name" value="SANT/Myb"/>
</dbReference>
<dbReference type="CDD" id="cd00167">
    <property type="entry name" value="SANT"/>
    <property type="match status" value="3"/>
</dbReference>
<feature type="compositionally biased region" description="Polar residues" evidence="5">
    <location>
        <begin position="365"/>
        <end position="384"/>
    </location>
</feature>
<evidence type="ECO:0000259" key="6">
    <source>
        <dbReference type="PROSITE" id="PS50090"/>
    </source>
</evidence>
<feature type="compositionally biased region" description="Basic residues" evidence="5">
    <location>
        <begin position="450"/>
        <end position="478"/>
    </location>
</feature>
<evidence type="ECO:0000259" key="7">
    <source>
        <dbReference type="PROSITE" id="PS51294"/>
    </source>
</evidence>
<keyword evidence="3" id="KW-0804">Transcription</keyword>
<keyword evidence="2" id="KW-0238">DNA-binding</keyword>
<comment type="caution">
    <text evidence="8">The sequence shown here is derived from an EMBL/GenBank/DDBJ whole genome shotgun (WGS) entry which is preliminary data.</text>
</comment>
<evidence type="ECO:0000256" key="1">
    <source>
        <dbReference type="ARBA" id="ARBA00023015"/>
    </source>
</evidence>
<evidence type="ECO:0000313" key="9">
    <source>
        <dbReference type="Proteomes" id="UP001150062"/>
    </source>
</evidence>
<reference evidence="8" key="1">
    <citation type="submission" date="2022-08" db="EMBL/GenBank/DDBJ databases">
        <title>Novel sulfate-reducing endosymbionts in the free-living metamonad Anaeramoeba.</title>
        <authorList>
            <person name="Jerlstrom-Hultqvist J."/>
            <person name="Cepicka I."/>
            <person name="Gallot-Lavallee L."/>
            <person name="Salas-Leiva D."/>
            <person name="Curtis B.A."/>
            <person name="Zahonova K."/>
            <person name="Pipaliya S."/>
            <person name="Dacks J."/>
            <person name="Roger A.J."/>
        </authorList>
    </citation>
    <scope>NUCLEOTIDE SEQUENCE</scope>
    <source>
        <strain evidence="8">Schooner1</strain>
    </source>
</reference>
<dbReference type="PANTHER" id="PTHR46621:SF1">
    <property type="entry name" value="SNRNA-ACTIVATING PROTEIN COMPLEX SUBUNIT 4"/>
    <property type="match status" value="1"/>
</dbReference>
<feature type="region of interest" description="Disordered" evidence="5">
    <location>
        <begin position="571"/>
        <end position="613"/>
    </location>
</feature>
<dbReference type="InterPro" id="IPR051575">
    <property type="entry name" value="Myb-like_DNA-bd"/>
</dbReference>
<dbReference type="SMART" id="SM00717">
    <property type="entry name" value="SANT"/>
    <property type="match status" value="3"/>
</dbReference>
<evidence type="ECO:0000256" key="5">
    <source>
        <dbReference type="SAM" id="MobiDB-lite"/>
    </source>
</evidence>
<keyword evidence="9" id="KW-1185">Reference proteome</keyword>
<evidence type="ECO:0000256" key="2">
    <source>
        <dbReference type="ARBA" id="ARBA00023125"/>
    </source>
</evidence>
<feature type="region of interest" description="Disordered" evidence="5">
    <location>
        <begin position="268"/>
        <end position="316"/>
    </location>
</feature>
<dbReference type="PANTHER" id="PTHR46621">
    <property type="entry name" value="SNRNA-ACTIVATING PROTEIN COMPLEX SUBUNIT 4"/>
    <property type="match status" value="1"/>
</dbReference>
<dbReference type="InterPro" id="IPR017930">
    <property type="entry name" value="Myb_dom"/>
</dbReference>
<feature type="domain" description="Myb-like" evidence="6">
    <location>
        <begin position="82"/>
        <end position="133"/>
    </location>
</feature>